<dbReference type="AlphaFoldDB" id="A0A8K2AC41"/>
<dbReference type="Gene3D" id="2.70.98.10">
    <property type="match status" value="1"/>
</dbReference>
<evidence type="ECO:0000313" key="2">
    <source>
        <dbReference type="Proteomes" id="UP000607397"/>
    </source>
</evidence>
<dbReference type="PANTHER" id="PTHR11122:SF13">
    <property type="entry name" value="GLUCOSE-6-PHOSPHATE 1-EPIMERASE"/>
    <property type="match status" value="1"/>
</dbReference>
<sequence>MAPQSPSWLEVVPGRGGLITQWQVQGQDLLYLDRERFADLSLSVRGGIPILFPICGNMPDNVYEVEGRSFQLKQHGFARDLPWQVQEQTPTQLRLTLESQPATLVQYPFPFQLQVTYTLAGNALILNQRVLNRGAQPMPFCWGLHPYFAVAEKTGLRVEIPATEFQDQITQQRHAFEGHLDWEAEELDLAFAPLTASTAALVDPHRNLKITLSFDADFSTLVVWAVKGKPYCCLEPWSAPRNALNTRQQLLTVPPWGAWEAGITLTVSAL</sequence>
<dbReference type="RefSeq" id="WP_161824104.1">
    <property type="nucleotide sequence ID" value="NZ_WVIC01000005.1"/>
</dbReference>
<dbReference type="CDD" id="cd09025">
    <property type="entry name" value="Aldose_epim_Slr1438"/>
    <property type="match status" value="1"/>
</dbReference>
<dbReference type="EMBL" id="WVIC01000005">
    <property type="protein sequence ID" value="NCJ05625.1"/>
    <property type="molecule type" value="Genomic_DNA"/>
</dbReference>
<proteinExistence type="predicted"/>
<evidence type="ECO:0000313" key="1">
    <source>
        <dbReference type="EMBL" id="NCJ05625.1"/>
    </source>
</evidence>
<dbReference type="Pfam" id="PF01263">
    <property type="entry name" value="Aldose_epim"/>
    <property type="match status" value="1"/>
</dbReference>
<dbReference type="SUPFAM" id="SSF74650">
    <property type="entry name" value="Galactose mutarotase-like"/>
    <property type="match status" value="1"/>
</dbReference>
<gene>
    <name evidence="1" type="ORF">GS597_03695</name>
</gene>
<keyword evidence="2" id="KW-1185">Reference proteome</keyword>
<dbReference type="Proteomes" id="UP000607397">
    <property type="component" value="Unassembled WGS sequence"/>
</dbReference>
<reference evidence="1" key="1">
    <citation type="submission" date="2019-12" db="EMBL/GenBank/DDBJ databases">
        <title>High-Quality draft genome sequences of three cyanobacteria isolated from the limestone walls of the Old Cathedral of Coimbra.</title>
        <authorList>
            <person name="Tiago I."/>
            <person name="Soares F."/>
            <person name="Portugal A."/>
        </authorList>
    </citation>
    <scope>NUCLEOTIDE SEQUENCE [LARGE SCALE GENOMIC DNA]</scope>
    <source>
        <strain evidence="1">C</strain>
    </source>
</reference>
<dbReference type="InterPro" id="IPR014718">
    <property type="entry name" value="GH-type_carb-bd"/>
</dbReference>
<protein>
    <submittedName>
        <fullName evidence="1">Aldose epimerase</fullName>
    </submittedName>
</protein>
<accession>A0A8K2AC41</accession>
<dbReference type="InterPro" id="IPR008183">
    <property type="entry name" value="Aldose_1/G6P_1-epimerase"/>
</dbReference>
<name>A0A8K2AC41_9CYAN</name>
<organism evidence="1 2">
    <name type="scientific">Petrachloros mirabilis ULC683</name>
    <dbReference type="NCBI Taxonomy" id="2781853"/>
    <lineage>
        <taxon>Bacteria</taxon>
        <taxon>Bacillati</taxon>
        <taxon>Cyanobacteriota</taxon>
        <taxon>Cyanophyceae</taxon>
        <taxon>Synechococcales</taxon>
        <taxon>Petrachlorosaceae</taxon>
        <taxon>Petrachloros</taxon>
        <taxon>Petrachloros mirabilis</taxon>
    </lineage>
</organism>
<comment type="caution">
    <text evidence="1">The sequence shown here is derived from an EMBL/GenBank/DDBJ whole genome shotgun (WGS) entry which is preliminary data.</text>
</comment>
<dbReference type="GO" id="GO:0005975">
    <property type="term" value="P:carbohydrate metabolic process"/>
    <property type="evidence" value="ECO:0007669"/>
    <property type="project" value="InterPro"/>
</dbReference>
<dbReference type="GO" id="GO:0030246">
    <property type="term" value="F:carbohydrate binding"/>
    <property type="evidence" value="ECO:0007669"/>
    <property type="project" value="InterPro"/>
</dbReference>
<dbReference type="InterPro" id="IPR011013">
    <property type="entry name" value="Gal_mutarotase_sf_dom"/>
</dbReference>
<dbReference type="PANTHER" id="PTHR11122">
    <property type="entry name" value="APOSPORY-ASSOCIATED PROTEIN C-RELATED"/>
    <property type="match status" value="1"/>
</dbReference>
<dbReference type="GO" id="GO:0016853">
    <property type="term" value="F:isomerase activity"/>
    <property type="evidence" value="ECO:0007669"/>
    <property type="project" value="InterPro"/>
</dbReference>